<organism evidence="2 3">
    <name type="scientific">Dyadobacter sandarakinus</name>
    <dbReference type="NCBI Taxonomy" id="2747268"/>
    <lineage>
        <taxon>Bacteria</taxon>
        <taxon>Pseudomonadati</taxon>
        <taxon>Bacteroidota</taxon>
        <taxon>Cytophagia</taxon>
        <taxon>Cytophagales</taxon>
        <taxon>Spirosomataceae</taxon>
        <taxon>Dyadobacter</taxon>
    </lineage>
</organism>
<dbReference type="PANTHER" id="PTHR43245:SF13">
    <property type="entry name" value="UDP-D-APIOSE_UDP-D-XYLOSE SYNTHASE 2"/>
    <property type="match status" value="1"/>
</dbReference>
<name>A0ABX7I479_9BACT</name>
<keyword evidence="3" id="KW-1185">Reference proteome</keyword>
<dbReference type="Gene3D" id="3.40.50.720">
    <property type="entry name" value="NAD(P)-binding Rossmann-like Domain"/>
    <property type="match status" value="1"/>
</dbReference>
<dbReference type="InterPro" id="IPR050177">
    <property type="entry name" value="Lipid_A_modif_metabolic_enz"/>
</dbReference>
<protein>
    <submittedName>
        <fullName evidence="2">NAD(P)H-binding protein</fullName>
    </submittedName>
</protein>
<dbReference type="InterPro" id="IPR001509">
    <property type="entry name" value="Epimerase_deHydtase"/>
</dbReference>
<dbReference type="Proteomes" id="UP000612680">
    <property type="component" value="Chromosome"/>
</dbReference>
<proteinExistence type="predicted"/>
<dbReference type="PANTHER" id="PTHR43245">
    <property type="entry name" value="BIFUNCTIONAL POLYMYXIN RESISTANCE PROTEIN ARNA"/>
    <property type="match status" value="1"/>
</dbReference>
<dbReference type="EMBL" id="CP056775">
    <property type="protein sequence ID" value="QRR00740.1"/>
    <property type="molecule type" value="Genomic_DNA"/>
</dbReference>
<evidence type="ECO:0000313" key="3">
    <source>
        <dbReference type="Proteomes" id="UP000612680"/>
    </source>
</evidence>
<gene>
    <name evidence="2" type="ORF">HWI92_07395</name>
</gene>
<evidence type="ECO:0000259" key="1">
    <source>
        <dbReference type="Pfam" id="PF01370"/>
    </source>
</evidence>
<dbReference type="SUPFAM" id="SSF51735">
    <property type="entry name" value="NAD(P)-binding Rossmann-fold domains"/>
    <property type="match status" value="1"/>
</dbReference>
<dbReference type="Pfam" id="PF01370">
    <property type="entry name" value="Epimerase"/>
    <property type="match status" value="1"/>
</dbReference>
<dbReference type="InterPro" id="IPR036291">
    <property type="entry name" value="NAD(P)-bd_dom_sf"/>
</dbReference>
<reference evidence="2 3" key="1">
    <citation type="submission" date="2020-06" db="EMBL/GenBank/DDBJ databases">
        <title>Dyadobacter sandarakinus sp. nov., isolated from the soil of the Arctic Yellow River Station.</title>
        <authorList>
            <person name="Zhang Y."/>
            <person name="Peng F."/>
        </authorList>
    </citation>
    <scope>NUCLEOTIDE SEQUENCE [LARGE SCALE GENOMIC DNA]</scope>
    <source>
        <strain evidence="2 3">Q3-56</strain>
    </source>
</reference>
<accession>A0ABX7I479</accession>
<feature type="domain" description="NAD-dependent epimerase/dehydratase" evidence="1">
    <location>
        <begin position="4"/>
        <end position="209"/>
    </location>
</feature>
<sequence length="308" mass="34763">MQTILGAGGATAIVLAKELKKYTGHIRLVSRRPARVNADDELFPADLLNAREVEAAVQGSDVVYLTAGLEYNIRVWRRDWPVLIKNVINACLKANARLVFLDNVYMYQASEIPNMTERSRVEPPSEKGKVRAAVQDMIFNAVNTQGLQALIARSADFYGPDVKNSPLSISVLDEFRKGKKAFWQVDAGKVHSFTYVPDIGRSLALLGNTPDVCGEVWHLPTSNERLTGKDFINMIAAEMQVQPRYYIISRLMMQVLGLFIPILKELKEMAYQYDRDYVFDSSKFEKKFAYKPVGYAEGIRQMVQSQVV</sequence>
<evidence type="ECO:0000313" key="2">
    <source>
        <dbReference type="EMBL" id="QRR00740.1"/>
    </source>
</evidence>
<dbReference type="RefSeq" id="WP_204662217.1">
    <property type="nucleotide sequence ID" value="NZ_CP056775.1"/>
</dbReference>